<sequence length="214" mass="25561">MSFKEVKSFLQNRAKKQDNMFEDPNARYTLEQQVFKNGHKNKSEIRCPEIVTSRKSGRKHTPNFQSPLSNRVLRPHKSQLKMDYDPSIEMRNRGHPCISQDLNLDHDEPRRPVVRKKLDDYFKLKNTFVKNQPIKRTPQNKEYQELVKKKQHDEALGINKYKAENKTYSKLQLGSGQYGLIDKQGRYRNKLKHRISPRRAKFRKKLNNMIMNMY</sequence>
<accession>A0AAD2D350</accession>
<keyword evidence="2" id="KW-1185">Reference proteome</keyword>
<reference evidence="1" key="1">
    <citation type="submission" date="2023-07" db="EMBL/GenBank/DDBJ databases">
        <authorList>
            <consortium name="AG Swart"/>
            <person name="Singh M."/>
            <person name="Singh A."/>
            <person name="Seah K."/>
            <person name="Emmerich C."/>
        </authorList>
    </citation>
    <scope>NUCLEOTIDE SEQUENCE</scope>
    <source>
        <strain evidence="1">DP1</strain>
    </source>
</reference>
<name>A0AAD2D350_EUPCR</name>
<dbReference type="Proteomes" id="UP001295684">
    <property type="component" value="Unassembled WGS sequence"/>
</dbReference>
<evidence type="ECO:0000313" key="1">
    <source>
        <dbReference type="EMBL" id="CAI2377888.1"/>
    </source>
</evidence>
<proteinExistence type="predicted"/>
<organism evidence="1 2">
    <name type="scientific">Euplotes crassus</name>
    <dbReference type="NCBI Taxonomy" id="5936"/>
    <lineage>
        <taxon>Eukaryota</taxon>
        <taxon>Sar</taxon>
        <taxon>Alveolata</taxon>
        <taxon>Ciliophora</taxon>
        <taxon>Intramacronucleata</taxon>
        <taxon>Spirotrichea</taxon>
        <taxon>Hypotrichia</taxon>
        <taxon>Euplotida</taxon>
        <taxon>Euplotidae</taxon>
        <taxon>Moneuplotes</taxon>
    </lineage>
</organism>
<evidence type="ECO:0000313" key="2">
    <source>
        <dbReference type="Proteomes" id="UP001295684"/>
    </source>
</evidence>
<protein>
    <submittedName>
        <fullName evidence="1">Uncharacterized protein</fullName>
    </submittedName>
</protein>
<dbReference type="EMBL" id="CAMPGE010019564">
    <property type="protein sequence ID" value="CAI2377888.1"/>
    <property type="molecule type" value="Genomic_DNA"/>
</dbReference>
<dbReference type="AlphaFoldDB" id="A0AAD2D350"/>
<comment type="caution">
    <text evidence="1">The sequence shown here is derived from an EMBL/GenBank/DDBJ whole genome shotgun (WGS) entry which is preliminary data.</text>
</comment>
<gene>
    <name evidence="1" type="ORF">ECRASSUSDP1_LOCUS19279</name>
</gene>